<sequence length="348" mass="37108">MTTTRPPEAPSGAPPAARSEAPPEAPPEAPSEAPPAAPPRLDPRHYEPARVPPEVRRYAGTPDTLAVGRPGKVGLLELAFEQVGGRTELTGHYQKSPLQIMRPLYFDPARPDLAVTFLMSTGGGILQADRLRTDLHCGADTAVHLTTQAATKVYRMEHDYATQLVNLTAGPRAYVEYLPEPVIPFVDSRLYQRTVLTVDPSATVLVGETVLAGRLARGERHAYRVLASDLEVRRPDGELLAVDTVRLIPTGTPGGGVTGPAVLAGHDVMSTLHVLSPLAPAARIADTLHQALAPHGLLHGVSTLPADSGAWLRLLGPDTRTCTAALRAAWDAVRRLLIDAPAPDLRKA</sequence>
<dbReference type="RefSeq" id="WP_123563703.1">
    <property type="nucleotide sequence ID" value="NZ_RJVJ01000003.1"/>
</dbReference>
<dbReference type="HAMAP" id="MF_01384">
    <property type="entry name" value="UreD"/>
    <property type="match status" value="1"/>
</dbReference>
<keyword evidence="7" id="KW-1185">Reference proteome</keyword>
<organism evidence="6 7">
    <name type="scientific">Kitasatospora cineracea</name>
    <dbReference type="NCBI Taxonomy" id="88074"/>
    <lineage>
        <taxon>Bacteria</taxon>
        <taxon>Bacillati</taxon>
        <taxon>Actinomycetota</taxon>
        <taxon>Actinomycetes</taxon>
        <taxon>Kitasatosporales</taxon>
        <taxon>Streptomycetaceae</taxon>
        <taxon>Kitasatospora</taxon>
    </lineage>
</organism>
<evidence type="ECO:0000313" key="8">
    <source>
        <dbReference type="Proteomes" id="UP000267408"/>
    </source>
</evidence>
<evidence type="ECO:0000313" key="6">
    <source>
        <dbReference type="EMBL" id="RPE27566.1"/>
    </source>
</evidence>
<feature type="region of interest" description="Disordered" evidence="4">
    <location>
        <begin position="1"/>
        <end position="67"/>
    </location>
</feature>
<evidence type="ECO:0000256" key="1">
    <source>
        <dbReference type="ARBA" id="ARBA00007177"/>
    </source>
</evidence>
<gene>
    <name evidence="3" type="primary">ureD</name>
    <name evidence="6" type="ORF">EDD38_6848</name>
    <name evidence="5" type="ORF">EDD39_7130</name>
</gene>
<dbReference type="GO" id="GO:0016151">
    <property type="term" value="F:nickel cation binding"/>
    <property type="evidence" value="ECO:0007669"/>
    <property type="project" value="UniProtKB-UniRule"/>
</dbReference>
<comment type="subcellular location">
    <subcellularLocation>
        <location evidence="3">Cytoplasm</location>
    </subcellularLocation>
</comment>
<dbReference type="EMBL" id="RKQG01000003">
    <property type="protein sequence ID" value="RPE27566.1"/>
    <property type="molecule type" value="Genomic_DNA"/>
</dbReference>
<comment type="function">
    <text evidence="3">Required for maturation of urease via the functional incorporation of the urease nickel metallocenter.</text>
</comment>
<evidence type="ECO:0000313" key="5">
    <source>
        <dbReference type="EMBL" id="ROR35472.1"/>
    </source>
</evidence>
<keyword evidence="3" id="KW-0963">Cytoplasm</keyword>
<name>A0A3N4R4P0_9ACTN</name>
<evidence type="ECO:0000313" key="7">
    <source>
        <dbReference type="Proteomes" id="UP000266906"/>
    </source>
</evidence>
<dbReference type="Proteomes" id="UP000267408">
    <property type="component" value="Unassembled WGS sequence"/>
</dbReference>
<keyword evidence="2 3" id="KW-0143">Chaperone</keyword>
<comment type="similarity">
    <text evidence="1 3">Belongs to the UreD family.</text>
</comment>
<proteinExistence type="inferred from homology"/>
<dbReference type="OrthoDB" id="9807968at2"/>
<evidence type="ECO:0000256" key="3">
    <source>
        <dbReference type="HAMAP-Rule" id="MF_01384"/>
    </source>
</evidence>
<dbReference type="PANTHER" id="PTHR33643">
    <property type="entry name" value="UREASE ACCESSORY PROTEIN D"/>
    <property type="match status" value="1"/>
</dbReference>
<dbReference type="EMBL" id="RJVJ01000003">
    <property type="protein sequence ID" value="ROR35472.1"/>
    <property type="molecule type" value="Genomic_DNA"/>
</dbReference>
<feature type="compositionally biased region" description="Basic and acidic residues" evidence="4">
    <location>
        <begin position="41"/>
        <end position="57"/>
    </location>
</feature>
<dbReference type="Proteomes" id="UP000266906">
    <property type="component" value="Unassembled WGS sequence"/>
</dbReference>
<comment type="subunit">
    <text evidence="3">UreD, UreF and UreG form a complex that acts as a GTP-hydrolysis-dependent molecular chaperone, activating the urease apoprotein by helping to assemble the nickel containing metallocenter of UreC. The UreE protein probably delivers the nickel.</text>
</comment>
<dbReference type="GO" id="GO:0005737">
    <property type="term" value="C:cytoplasm"/>
    <property type="evidence" value="ECO:0007669"/>
    <property type="project" value="UniProtKB-SubCell"/>
</dbReference>
<comment type="caution">
    <text evidence="6">The sequence shown here is derived from an EMBL/GenBank/DDBJ whole genome shotgun (WGS) entry which is preliminary data.</text>
</comment>
<accession>A0A8G1X8C8</accession>
<reference evidence="7 8" key="1">
    <citation type="submission" date="2018-11" db="EMBL/GenBank/DDBJ databases">
        <title>Sequencing the genomes of 1000 actinobacteria strains.</title>
        <authorList>
            <person name="Klenk H.-P."/>
        </authorList>
    </citation>
    <scope>NUCLEOTIDE SEQUENCE [LARGE SCALE GENOMIC DNA]</scope>
    <source>
        <strain evidence="5 8">DSM 44780</strain>
        <strain evidence="6 7">DSM 44781</strain>
    </source>
</reference>
<dbReference type="Pfam" id="PF01774">
    <property type="entry name" value="UreD"/>
    <property type="match status" value="1"/>
</dbReference>
<keyword evidence="3" id="KW-0996">Nickel insertion</keyword>
<dbReference type="PANTHER" id="PTHR33643:SF1">
    <property type="entry name" value="UREASE ACCESSORY PROTEIN D"/>
    <property type="match status" value="1"/>
</dbReference>
<accession>A0A3N4R4P0</accession>
<dbReference type="InterPro" id="IPR002669">
    <property type="entry name" value="UreD"/>
</dbReference>
<dbReference type="AlphaFoldDB" id="A0A3N4R4P0"/>
<feature type="compositionally biased region" description="Pro residues" evidence="4">
    <location>
        <begin position="23"/>
        <end position="40"/>
    </location>
</feature>
<protein>
    <recommendedName>
        <fullName evidence="3">Urease accessory protein UreD</fullName>
    </recommendedName>
</protein>
<evidence type="ECO:0000256" key="2">
    <source>
        <dbReference type="ARBA" id="ARBA00023186"/>
    </source>
</evidence>
<evidence type="ECO:0000256" key="4">
    <source>
        <dbReference type="SAM" id="MobiDB-lite"/>
    </source>
</evidence>